<comment type="similarity">
    <text evidence="1 4">Belongs to the D-isomer specific 2-hydroxyacid dehydrogenase family.</text>
</comment>
<evidence type="ECO:0000259" key="6">
    <source>
        <dbReference type="Pfam" id="PF02826"/>
    </source>
</evidence>
<evidence type="ECO:0000259" key="5">
    <source>
        <dbReference type="Pfam" id="PF00389"/>
    </source>
</evidence>
<dbReference type="RefSeq" id="WP_088711758.1">
    <property type="nucleotide sequence ID" value="NZ_NFZT01000001.1"/>
</dbReference>
<sequence length="333" mass="36102">MAHDRVPDPQIFVSRRLPDQTESRMSELFSGAQLRTDDRALERDELVARLQDVDVFVPTVTDTVDADVISRAGPRLKLIANFGVGVDHIDLKAAHDRGIIVTNTPGVLTEDTADMTMALILSVVRRMREAGRMLRSGDWAGWAPTSLRGRRIGGKALGIVGMGRIGGAVAARANAFGMSVHYHNRSRMAEAAETALRATWWDDLDAMLPEVDILTIHCPLTEETDGLIDARRLGLMKEDAYLVNTARGEIVDEAALAAALKAGKLAGAGLDVFSDEPNVPEALLALPNVTLQPHMGSATVEGRRAMGDKVVTNIRVWSDGHRPPDQVLEGWAP</sequence>
<dbReference type="InterPro" id="IPR006139">
    <property type="entry name" value="D-isomer_2_OHA_DH_cat_dom"/>
</dbReference>
<dbReference type="InterPro" id="IPR006140">
    <property type="entry name" value="D-isomer_DH_NAD-bd"/>
</dbReference>
<evidence type="ECO:0000313" key="7">
    <source>
        <dbReference type="EMBL" id="OWV32969.1"/>
    </source>
</evidence>
<organism evidence="7 8">
    <name type="scientific">Pacificimonas flava</name>
    <dbReference type="NCBI Taxonomy" id="1234595"/>
    <lineage>
        <taxon>Bacteria</taxon>
        <taxon>Pseudomonadati</taxon>
        <taxon>Pseudomonadota</taxon>
        <taxon>Alphaproteobacteria</taxon>
        <taxon>Sphingomonadales</taxon>
        <taxon>Sphingosinicellaceae</taxon>
        <taxon>Pacificimonas</taxon>
    </lineage>
</organism>
<comment type="caution">
    <text evidence="7">The sequence shown here is derived from an EMBL/GenBank/DDBJ whole genome shotgun (WGS) entry which is preliminary data.</text>
</comment>
<dbReference type="PANTHER" id="PTHR10996:SF283">
    <property type="entry name" value="GLYOXYLATE_HYDROXYPYRUVATE REDUCTASE B"/>
    <property type="match status" value="1"/>
</dbReference>
<dbReference type="GO" id="GO:0030267">
    <property type="term" value="F:glyoxylate reductase (NADPH) activity"/>
    <property type="evidence" value="ECO:0007669"/>
    <property type="project" value="TreeGrafter"/>
</dbReference>
<feature type="domain" description="D-isomer specific 2-hydroxyacid dehydrogenase NAD-binding" evidence="6">
    <location>
        <begin position="117"/>
        <end position="296"/>
    </location>
</feature>
<reference evidence="8" key="1">
    <citation type="submission" date="2017-05" db="EMBL/GenBank/DDBJ databases">
        <authorList>
            <person name="Lin X."/>
        </authorList>
    </citation>
    <scope>NUCLEOTIDE SEQUENCE [LARGE SCALE GENOMIC DNA]</scope>
    <source>
        <strain evidence="8">JLT2012</strain>
    </source>
</reference>
<dbReference type="EMBL" id="NFZT01000001">
    <property type="protein sequence ID" value="OWV32969.1"/>
    <property type="molecule type" value="Genomic_DNA"/>
</dbReference>
<dbReference type="PROSITE" id="PS00065">
    <property type="entry name" value="D_2_HYDROXYACID_DH_1"/>
    <property type="match status" value="1"/>
</dbReference>
<protein>
    <submittedName>
        <fullName evidence="7">D-glycerate dehydrogenase</fullName>
    </submittedName>
</protein>
<dbReference type="PROSITE" id="PS00671">
    <property type="entry name" value="D_2_HYDROXYACID_DH_3"/>
    <property type="match status" value="1"/>
</dbReference>
<keyword evidence="3" id="KW-0520">NAD</keyword>
<dbReference type="Proteomes" id="UP000198462">
    <property type="component" value="Unassembled WGS sequence"/>
</dbReference>
<evidence type="ECO:0000256" key="4">
    <source>
        <dbReference type="RuleBase" id="RU003719"/>
    </source>
</evidence>
<dbReference type="SUPFAM" id="SSF51735">
    <property type="entry name" value="NAD(P)-binding Rossmann-fold domains"/>
    <property type="match status" value="1"/>
</dbReference>
<gene>
    <name evidence="7" type="ORF">B5C34_05505</name>
</gene>
<dbReference type="InterPro" id="IPR050223">
    <property type="entry name" value="D-isomer_2-hydroxyacid_DH"/>
</dbReference>
<dbReference type="GO" id="GO:0051287">
    <property type="term" value="F:NAD binding"/>
    <property type="evidence" value="ECO:0007669"/>
    <property type="project" value="InterPro"/>
</dbReference>
<dbReference type="OrthoDB" id="9793626at2"/>
<accession>A0A219B5A0</accession>
<dbReference type="Pfam" id="PF00389">
    <property type="entry name" value="2-Hacid_dh"/>
    <property type="match status" value="1"/>
</dbReference>
<name>A0A219B5A0_9SPHN</name>
<dbReference type="GO" id="GO:0016618">
    <property type="term" value="F:hydroxypyruvate reductase [NAD(P)H] activity"/>
    <property type="evidence" value="ECO:0007669"/>
    <property type="project" value="TreeGrafter"/>
</dbReference>
<dbReference type="InterPro" id="IPR029753">
    <property type="entry name" value="D-isomer_DH_CS"/>
</dbReference>
<keyword evidence="2 4" id="KW-0560">Oxidoreductase</keyword>
<dbReference type="InterPro" id="IPR036291">
    <property type="entry name" value="NAD(P)-bd_dom_sf"/>
</dbReference>
<dbReference type="CDD" id="cd05301">
    <property type="entry name" value="GDH"/>
    <property type="match status" value="1"/>
</dbReference>
<dbReference type="Pfam" id="PF02826">
    <property type="entry name" value="2-Hacid_dh_C"/>
    <property type="match status" value="1"/>
</dbReference>
<dbReference type="AlphaFoldDB" id="A0A219B5A0"/>
<keyword evidence="8" id="KW-1185">Reference proteome</keyword>
<dbReference type="PANTHER" id="PTHR10996">
    <property type="entry name" value="2-HYDROXYACID DEHYDROGENASE-RELATED"/>
    <property type="match status" value="1"/>
</dbReference>
<evidence type="ECO:0000256" key="3">
    <source>
        <dbReference type="ARBA" id="ARBA00023027"/>
    </source>
</evidence>
<dbReference type="SUPFAM" id="SSF52283">
    <property type="entry name" value="Formate/glycerate dehydrogenase catalytic domain-like"/>
    <property type="match status" value="1"/>
</dbReference>
<evidence type="ECO:0000256" key="2">
    <source>
        <dbReference type="ARBA" id="ARBA00023002"/>
    </source>
</evidence>
<evidence type="ECO:0000256" key="1">
    <source>
        <dbReference type="ARBA" id="ARBA00005854"/>
    </source>
</evidence>
<evidence type="ECO:0000313" key="8">
    <source>
        <dbReference type="Proteomes" id="UP000198462"/>
    </source>
</evidence>
<dbReference type="InterPro" id="IPR029752">
    <property type="entry name" value="D-isomer_DH_CS1"/>
</dbReference>
<dbReference type="FunFam" id="3.40.50.720:FF:000203">
    <property type="entry name" value="D-3-phosphoglycerate dehydrogenase (SerA)"/>
    <property type="match status" value="1"/>
</dbReference>
<dbReference type="Gene3D" id="3.40.50.720">
    <property type="entry name" value="NAD(P)-binding Rossmann-like Domain"/>
    <property type="match status" value="2"/>
</dbReference>
<proteinExistence type="inferred from homology"/>
<dbReference type="GO" id="GO:0005829">
    <property type="term" value="C:cytosol"/>
    <property type="evidence" value="ECO:0007669"/>
    <property type="project" value="TreeGrafter"/>
</dbReference>
<feature type="domain" description="D-isomer specific 2-hydroxyacid dehydrogenase catalytic" evidence="5">
    <location>
        <begin position="22"/>
        <end position="327"/>
    </location>
</feature>